<accession>A0A9X0ACS8</accession>
<dbReference type="AlphaFoldDB" id="A0A9X0ACS8"/>
<evidence type="ECO:0000313" key="2">
    <source>
        <dbReference type="Proteomes" id="UP001152300"/>
    </source>
</evidence>
<reference evidence="1" key="1">
    <citation type="submission" date="2022-11" db="EMBL/GenBank/DDBJ databases">
        <title>Genome Resource of Sclerotinia nivalis Strain SnTB1, a Plant Pathogen Isolated from American Ginseng.</title>
        <authorList>
            <person name="Fan S."/>
        </authorList>
    </citation>
    <scope>NUCLEOTIDE SEQUENCE</scope>
    <source>
        <strain evidence="1">SnTB1</strain>
    </source>
</reference>
<keyword evidence="2" id="KW-1185">Reference proteome</keyword>
<dbReference type="Proteomes" id="UP001152300">
    <property type="component" value="Unassembled WGS sequence"/>
</dbReference>
<dbReference type="OrthoDB" id="4187154at2759"/>
<evidence type="ECO:0000313" key="1">
    <source>
        <dbReference type="EMBL" id="KAJ8060024.1"/>
    </source>
</evidence>
<proteinExistence type="predicted"/>
<comment type="caution">
    <text evidence="1">The sequence shown here is derived from an EMBL/GenBank/DDBJ whole genome shotgun (WGS) entry which is preliminary data.</text>
</comment>
<dbReference type="EMBL" id="JAPEIS010000014">
    <property type="protein sequence ID" value="KAJ8060024.1"/>
    <property type="molecule type" value="Genomic_DNA"/>
</dbReference>
<gene>
    <name evidence="1" type="ORF">OCU04_011635</name>
</gene>
<organism evidence="1 2">
    <name type="scientific">Sclerotinia nivalis</name>
    <dbReference type="NCBI Taxonomy" id="352851"/>
    <lineage>
        <taxon>Eukaryota</taxon>
        <taxon>Fungi</taxon>
        <taxon>Dikarya</taxon>
        <taxon>Ascomycota</taxon>
        <taxon>Pezizomycotina</taxon>
        <taxon>Leotiomycetes</taxon>
        <taxon>Helotiales</taxon>
        <taxon>Sclerotiniaceae</taxon>
        <taxon>Sclerotinia</taxon>
    </lineage>
</organism>
<protein>
    <submittedName>
        <fullName evidence="1">Uncharacterized protein</fullName>
    </submittedName>
</protein>
<name>A0A9X0ACS8_9HELO</name>
<sequence>MSLRTISFGPIGFSPTLDKLSLHAEYEVAVRLPSGKLESLPVGECLKALTSGEIWVASGNSCRIDLSITVDGKELVETNNNHIVELLGRFVAESKIWEQLGLSTILHLQNASPQKESLSIQLNYNELSTLPVVSSRPWSYTNTDIKTPETLPCAQMERLKLCLAFRSPSAGKRISKRVKSSALDSEIDKDSPVRFKITHSGAPTKSLVIKLGPSERISSLLKCFDSIKESQIAQSTVPTTSSTIIKLPTQKISGILKECSESLCSSMTLHAIPALSQLSAYISSRPFSYKPSTSKRTISLKKYGKRIDYPLKNLPKPGMRSLEKQGDNSVTSKDAAIDEILLLSGDDKDSSLNVENPARKRRALAFNHETSAYILDPTVSCKLVGAAIRAMIAGTEMRRRATNGVKIDNISNIPAISLATLSPVMFSPGFKKSMAHNSRYAPRIIQMLTSLTRNAQTLSLRQKLAEIANLPTSEFVNDRTDGEIDSELGSEKRLAAVVEARLWSMMQRTLFDPLATRQATNKRMTSDNAILVEEDDGYDDLLDSIGADVDIEDLKKGDDDFRWIIDEHHSEKSAFDCILSNYKEISGVNFDDLLNDGDEMLLSDEEREKLEIEFETEEMFFGRRWQLEDEELLYDDLLFVEDSSHDDLLLEEGNVGRSMAVAPKIKHLKVKAVVQCFELCARCGILTKPNPWENIYYYERKGCTTCSELRPSKVIDWSKVSAYKSGNETWCACGLDD</sequence>